<dbReference type="Proteomes" id="UP000218209">
    <property type="component" value="Unassembled WGS sequence"/>
</dbReference>
<dbReference type="AlphaFoldDB" id="A0A1X6PIG6"/>
<evidence type="ECO:0000313" key="2">
    <source>
        <dbReference type="EMBL" id="OSX80674.1"/>
    </source>
</evidence>
<accession>A0A1X6PIG6</accession>
<feature type="compositionally biased region" description="Pro residues" evidence="1">
    <location>
        <begin position="58"/>
        <end position="71"/>
    </location>
</feature>
<evidence type="ECO:0000256" key="1">
    <source>
        <dbReference type="SAM" id="MobiDB-lite"/>
    </source>
</evidence>
<dbReference type="EMBL" id="KV918769">
    <property type="protein sequence ID" value="OSX80674.1"/>
    <property type="molecule type" value="Genomic_DNA"/>
</dbReference>
<sequence>MGGAELAPLPLLRAVAVLGTAAAVMLYMTNLPPPAAGAPPHVFSGVQQLLSRVRLSADPPPPAAASPPPPDASGRGERRPPPPPPPPA</sequence>
<feature type="region of interest" description="Disordered" evidence="1">
    <location>
        <begin position="50"/>
        <end position="88"/>
    </location>
</feature>
<keyword evidence="3" id="KW-1185">Reference proteome</keyword>
<organism evidence="2 3">
    <name type="scientific">Porphyra umbilicalis</name>
    <name type="common">Purple laver</name>
    <name type="synonym">Red alga</name>
    <dbReference type="NCBI Taxonomy" id="2786"/>
    <lineage>
        <taxon>Eukaryota</taxon>
        <taxon>Rhodophyta</taxon>
        <taxon>Bangiophyceae</taxon>
        <taxon>Bangiales</taxon>
        <taxon>Bangiaceae</taxon>
        <taxon>Porphyra</taxon>
    </lineage>
</organism>
<proteinExistence type="predicted"/>
<gene>
    <name evidence="2" type="ORF">BU14_0033s0018</name>
</gene>
<evidence type="ECO:0000313" key="3">
    <source>
        <dbReference type="Proteomes" id="UP000218209"/>
    </source>
</evidence>
<protein>
    <submittedName>
        <fullName evidence="2">Uncharacterized protein</fullName>
    </submittedName>
</protein>
<reference evidence="2 3" key="1">
    <citation type="submission" date="2017-03" db="EMBL/GenBank/DDBJ databases">
        <title>WGS assembly of Porphyra umbilicalis.</title>
        <authorList>
            <person name="Brawley S.H."/>
            <person name="Blouin N.A."/>
            <person name="Ficko-Blean E."/>
            <person name="Wheeler G.L."/>
            <person name="Lohr M."/>
            <person name="Goodson H.V."/>
            <person name="Jenkins J.W."/>
            <person name="Blaby-Haas C.E."/>
            <person name="Helliwell K.E."/>
            <person name="Chan C."/>
            <person name="Marriage T."/>
            <person name="Bhattacharya D."/>
            <person name="Klein A.S."/>
            <person name="Badis Y."/>
            <person name="Brodie J."/>
            <person name="Cao Y."/>
            <person name="Collen J."/>
            <person name="Dittami S.M."/>
            <person name="Gachon C.M."/>
            <person name="Green B.R."/>
            <person name="Karpowicz S."/>
            <person name="Kim J.W."/>
            <person name="Kudahl U."/>
            <person name="Lin S."/>
            <person name="Michel G."/>
            <person name="Mittag M."/>
            <person name="Olson B.J."/>
            <person name="Pangilinan J."/>
            <person name="Peng Y."/>
            <person name="Qiu H."/>
            <person name="Shu S."/>
            <person name="Singer J.T."/>
            <person name="Smith A.G."/>
            <person name="Sprecher B.N."/>
            <person name="Wagner V."/>
            <person name="Wang W."/>
            <person name="Wang Z.-Y."/>
            <person name="Yan J."/>
            <person name="Yarish C."/>
            <person name="Zoeuner-Riek S."/>
            <person name="Zhuang Y."/>
            <person name="Zou Y."/>
            <person name="Lindquist E.A."/>
            <person name="Grimwood J."/>
            <person name="Barry K."/>
            <person name="Rokhsar D.S."/>
            <person name="Schmutz J."/>
            <person name="Stiller J.W."/>
            <person name="Grossman A.R."/>
            <person name="Prochnik S.E."/>
        </authorList>
    </citation>
    <scope>NUCLEOTIDE SEQUENCE [LARGE SCALE GENOMIC DNA]</scope>
    <source>
        <strain evidence="2">4086291</strain>
    </source>
</reference>
<name>A0A1X6PIG6_PORUM</name>